<evidence type="ECO:0000256" key="8">
    <source>
        <dbReference type="ARBA" id="ARBA00022989"/>
    </source>
</evidence>
<evidence type="ECO:0000256" key="5">
    <source>
        <dbReference type="ARBA" id="ARBA00022617"/>
    </source>
</evidence>
<protein>
    <recommendedName>
        <fullName evidence="17">Cytochrome P450</fullName>
    </recommendedName>
</protein>
<evidence type="ECO:0000256" key="4">
    <source>
        <dbReference type="ARBA" id="ARBA00010617"/>
    </source>
</evidence>
<dbReference type="HOGENOM" id="CLU_001570_25_0_1"/>
<keyword evidence="6" id="KW-0812">Transmembrane</keyword>
<dbReference type="InterPro" id="IPR002401">
    <property type="entry name" value="Cyt_P450_E_grp-I"/>
</dbReference>
<dbReference type="InterPro" id="IPR036396">
    <property type="entry name" value="Cyt_P450_sf"/>
</dbReference>
<organism evidence="15 16">
    <name type="scientific">Piloderma croceum (strain F 1598)</name>
    <dbReference type="NCBI Taxonomy" id="765440"/>
    <lineage>
        <taxon>Eukaryota</taxon>
        <taxon>Fungi</taxon>
        <taxon>Dikarya</taxon>
        <taxon>Basidiomycota</taxon>
        <taxon>Agaricomycotina</taxon>
        <taxon>Agaricomycetes</taxon>
        <taxon>Agaricomycetidae</taxon>
        <taxon>Atheliales</taxon>
        <taxon>Atheliaceae</taxon>
        <taxon>Piloderma</taxon>
    </lineage>
</organism>
<sequence>MLLCCSQNVNYLPGITAAFEPLGFPGVLFPTSKFSPGVDFPWNWRFSIYKKCNTETISILPFLIGKPSIYTSNLDVARQVVGGGIQSYWIKPEDASTTLLKFGMNLAAAEKDTWRRHRRIMGPAFNNTTYALVWDRTVQAYKDMIAHEGWSDPSCTSFDEPIVQRLTFKLALLIIGSCGFGFDSFSWNELPRNSGEAMSVQESWKNVSETVLASSVAPKWFRKLPIGWIREMCKAHETLNEFMHAQIADRKREARSGAPPRNDVFSILVRANEDDVSKYPLDDTELVSRLQDLVMCCWSRRLIFQKVGNVFLLLIAGHETTGHTLAATLGLLGLYQDVQDEILQHILDVVGPTRVPTFADYDALFKVLGAFQEALRMFPAGSLMIRIPTEDTLLSLPNPIGEQGSKPLPVSKGQRVIVDMIGVQYNPRYFPEPEKYKPSRWYGAKTSAEVEFSAFSIGPRQCIGRKFATTEAVAFLTLLVRDWKVEPLLNAGETTDQWRDRVMQGEMMLTLGVRKVPIRFTRRTTKV</sequence>
<dbReference type="PROSITE" id="PS00086">
    <property type="entry name" value="CYTOCHROME_P450"/>
    <property type="match status" value="1"/>
</dbReference>
<dbReference type="SUPFAM" id="SSF48264">
    <property type="entry name" value="Cytochrome P450"/>
    <property type="match status" value="1"/>
</dbReference>
<accession>A0A0C3G4P0</accession>
<keyword evidence="10 13" id="KW-0408">Iron</keyword>
<dbReference type="EMBL" id="KN832981">
    <property type="protein sequence ID" value="KIM86789.1"/>
    <property type="molecule type" value="Genomic_DNA"/>
</dbReference>
<evidence type="ECO:0000256" key="3">
    <source>
        <dbReference type="ARBA" id="ARBA00004721"/>
    </source>
</evidence>
<keyword evidence="12" id="KW-0472">Membrane</keyword>
<dbReference type="PRINTS" id="PR00463">
    <property type="entry name" value="EP450I"/>
</dbReference>
<evidence type="ECO:0000256" key="1">
    <source>
        <dbReference type="ARBA" id="ARBA00001971"/>
    </source>
</evidence>
<keyword evidence="7 13" id="KW-0479">Metal-binding</keyword>
<comment type="similarity">
    <text evidence="4 14">Belongs to the cytochrome P450 family.</text>
</comment>
<evidence type="ECO:0000256" key="7">
    <source>
        <dbReference type="ARBA" id="ARBA00022723"/>
    </source>
</evidence>
<dbReference type="GO" id="GO:0004497">
    <property type="term" value="F:monooxygenase activity"/>
    <property type="evidence" value="ECO:0007669"/>
    <property type="project" value="UniProtKB-KW"/>
</dbReference>
<dbReference type="AlphaFoldDB" id="A0A0C3G4P0"/>
<evidence type="ECO:0000313" key="15">
    <source>
        <dbReference type="EMBL" id="KIM86789.1"/>
    </source>
</evidence>
<keyword evidence="8" id="KW-1133">Transmembrane helix</keyword>
<dbReference type="GO" id="GO:0016705">
    <property type="term" value="F:oxidoreductase activity, acting on paired donors, with incorporation or reduction of molecular oxygen"/>
    <property type="evidence" value="ECO:0007669"/>
    <property type="project" value="InterPro"/>
</dbReference>
<comment type="subcellular location">
    <subcellularLocation>
        <location evidence="2">Membrane</location>
    </subcellularLocation>
</comment>
<dbReference type="PRINTS" id="PR00385">
    <property type="entry name" value="P450"/>
</dbReference>
<reference evidence="15 16" key="1">
    <citation type="submission" date="2014-04" db="EMBL/GenBank/DDBJ databases">
        <authorList>
            <consortium name="DOE Joint Genome Institute"/>
            <person name="Kuo A."/>
            <person name="Tarkka M."/>
            <person name="Buscot F."/>
            <person name="Kohler A."/>
            <person name="Nagy L.G."/>
            <person name="Floudas D."/>
            <person name="Copeland A."/>
            <person name="Barry K.W."/>
            <person name="Cichocki N."/>
            <person name="Veneault-Fourrey C."/>
            <person name="LaButti K."/>
            <person name="Lindquist E.A."/>
            <person name="Lipzen A."/>
            <person name="Lundell T."/>
            <person name="Morin E."/>
            <person name="Murat C."/>
            <person name="Sun H."/>
            <person name="Tunlid A."/>
            <person name="Henrissat B."/>
            <person name="Grigoriev I.V."/>
            <person name="Hibbett D.S."/>
            <person name="Martin F."/>
            <person name="Nordberg H.P."/>
            <person name="Cantor M.N."/>
            <person name="Hua S.X."/>
        </authorList>
    </citation>
    <scope>NUCLEOTIDE SEQUENCE [LARGE SCALE GENOMIC DNA]</scope>
    <source>
        <strain evidence="15 16">F 1598</strain>
    </source>
</reference>
<dbReference type="InParanoid" id="A0A0C3G4P0"/>
<name>A0A0C3G4P0_PILCF</name>
<dbReference type="PANTHER" id="PTHR24305:SF166">
    <property type="entry name" value="CYTOCHROME P450 12A4, MITOCHONDRIAL-RELATED"/>
    <property type="match status" value="1"/>
</dbReference>
<dbReference type="PANTHER" id="PTHR24305">
    <property type="entry name" value="CYTOCHROME P450"/>
    <property type="match status" value="1"/>
</dbReference>
<dbReference type="InterPro" id="IPR017972">
    <property type="entry name" value="Cyt_P450_CS"/>
</dbReference>
<dbReference type="InterPro" id="IPR001128">
    <property type="entry name" value="Cyt_P450"/>
</dbReference>
<evidence type="ECO:0000256" key="9">
    <source>
        <dbReference type="ARBA" id="ARBA00023002"/>
    </source>
</evidence>
<evidence type="ECO:0000256" key="2">
    <source>
        <dbReference type="ARBA" id="ARBA00004370"/>
    </source>
</evidence>
<keyword evidence="9 14" id="KW-0560">Oxidoreductase</keyword>
<dbReference type="GO" id="GO:0016020">
    <property type="term" value="C:membrane"/>
    <property type="evidence" value="ECO:0007669"/>
    <property type="project" value="UniProtKB-SubCell"/>
</dbReference>
<reference evidence="16" key="2">
    <citation type="submission" date="2015-01" db="EMBL/GenBank/DDBJ databases">
        <title>Evolutionary Origins and Diversification of the Mycorrhizal Mutualists.</title>
        <authorList>
            <consortium name="DOE Joint Genome Institute"/>
            <consortium name="Mycorrhizal Genomics Consortium"/>
            <person name="Kohler A."/>
            <person name="Kuo A."/>
            <person name="Nagy L.G."/>
            <person name="Floudas D."/>
            <person name="Copeland A."/>
            <person name="Barry K.W."/>
            <person name="Cichocki N."/>
            <person name="Veneault-Fourrey C."/>
            <person name="LaButti K."/>
            <person name="Lindquist E.A."/>
            <person name="Lipzen A."/>
            <person name="Lundell T."/>
            <person name="Morin E."/>
            <person name="Murat C."/>
            <person name="Riley R."/>
            <person name="Ohm R."/>
            <person name="Sun H."/>
            <person name="Tunlid A."/>
            <person name="Henrissat B."/>
            <person name="Grigoriev I.V."/>
            <person name="Hibbett D.S."/>
            <person name="Martin F."/>
        </authorList>
    </citation>
    <scope>NUCLEOTIDE SEQUENCE [LARGE SCALE GENOMIC DNA]</scope>
    <source>
        <strain evidence="16">F 1598</strain>
    </source>
</reference>
<proteinExistence type="inferred from homology"/>
<evidence type="ECO:0000256" key="14">
    <source>
        <dbReference type="RuleBase" id="RU000461"/>
    </source>
</evidence>
<evidence type="ECO:0000256" key="12">
    <source>
        <dbReference type="ARBA" id="ARBA00023136"/>
    </source>
</evidence>
<comment type="pathway">
    <text evidence="3">Secondary metabolite biosynthesis; terpenoid biosynthesis.</text>
</comment>
<evidence type="ECO:0000256" key="11">
    <source>
        <dbReference type="ARBA" id="ARBA00023033"/>
    </source>
</evidence>
<evidence type="ECO:0000256" key="10">
    <source>
        <dbReference type="ARBA" id="ARBA00023004"/>
    </source>
</evidence>
<dbReference type="InterPro" id="IPR050121">
    <property type="entry name" value="Cytochrome_P450_monoxygenase"/>
</dbReference>
<gene>
    <name evidence="15" type="ORF">PILCRDRAFT_64934</name>
</gene>
<evidence type="ECO:0000256" key="6">
    <source>
        <dbReference type="ARBA" id="ARBA00022692"/>
    </source>
</evidence>
<dbReference type="STRING" id="765440.A0A0C3G4P0"/>
<dbReference type="Pfam" id="PF00067">
    <property type="entry name" value="p450"/>
    <property type="match status" value="2"/>
</dbReference>
<dbReference type="GO" id="GO:0005506">
    <property type="term" value="F:iron ion binding"/>
    <property type="evidence" value="ECO:0007669"/>
    <property type="project" value="InterPro"/>
</dbReference>
<evidence type="ECO:0000313" key="16">
    <source>
        <dbReference type="Proteomes" id="UP000054166"/>
    </source>
</evidence>
<comment type="cofactor">
    <cofactor evidence="1 13">
        <name>heme</name>
        <dbReference type="ChEBI" id="CHEBI:30413"/>
    </cofactor>
</comment>
<feature type="binding site" description="axial binding residue" evidence="13">
    <location>
        <position position="462"/>
    </location>
    <ligand>
        <name>heme</name>
        <dbReference type="ChEBI" id="CHEBI:30413"/>
    </ligand>
    <ligandPart>
        <name>Fe</name>
        <dbReference type="ChEBI" id="CHEBI:18248"/>
    </ligandPart>
</feature>
<keyword evidence="5 13" id="KW-0349">Heme</keyword>
<evidence type="ECO:0000256" key="13">
    <source>
        <dbReference type="PIRSR" id="PIRSR602401-1"/>
    </source>
</evidence>
<evidence type="ECO:0008006" key="17">
    <source>
        <dbReference type="Google" id="ProtNLM"/>
    </source>
</evidence>
<dbReference type="GO" id="GO:0020037">
    <property type="term" value="F:heme binding"/>
    <property type="evidence" value="ECO:0007669"/>
    <property type="project" value="InterPro"/>
</dbReference>
<dbReference type="Proteomes" id="UP000054166">
    <property type="component" value="Unassembled WGS sequence"/>
</dbReference>
<dbReference type="Gene3D" id="1.10.630.10">
    <property type="entry name" value="Cytochrome P450"/>
    <property type="match status" value="1"/>
</dbReference>
<keyword evidence="16" id="KW-1185">Reference proteome</keyword>
<keyword evidence="11 14" id="KW-0503">Monooxygenase</keyword>
<dbReference type="OrthoDB" id="1470350at2759"/>